<feature type="binding site" evidence="9">
    <location>
        <position position="71"/>
    </location>
    <ligand>
        <name>Mg(2+)</name>
        <dbReference type="ChEBI" id="CHEBI:18420"/>
    </ligand>
</feature>
<feature type="binding site" evidence="9">
    <location>
        <position position="137"/>
    </location>
    <ligand>
        <name>4-amino-2-methyl-5-(diphosphooxymethyl)pyrimidine</name>
        <dbReference type="ChEBI" id="CHEBI:57841"/>
    </ligand>
</feature>
<evidence type="ECO:0000256" key="4">
    <source>
        <dbReference type="ARBA" id="ARBA00022842"/>
    </source>
</evidence>
<comment type="catalytic activity">
    <reaction evidence="7 9 10">
        <text>2-(2-carboxy-4-methylthiazol-5-yl)ethyl phosphate + 4-amino-2-methyl-5-(diphosphooxymethyl)pyrimidine + 2 H(+) = thiamine phosphate + CO2 + diphosphate</text>
        <dbReference type="Rhea" id="RHEA:47848"/>
        <dbReference type="ChEBI" id="CHEBI:15378"/>
        <dbReference type="ChEBI" id="CHEBI:16526"/>
        <dbReference type="ChEBI" id="CHEBI:33019"/>
        <dbReference type="ChEBI" id="CHEBI:37575"/>
        <dbReference type="ChEBI" id="CHEBI:57841"/>
        <dbReference type="ChEBI" id="CHEBI:62890"/>
        <dbReference type="EC" id="2.5.1.3"/>
    </reaction>
</comment>
<comment type="catalytic activity">
    <reaction evidence="6 9 10">
        <text>4-methyl-5-(2-phosphooxyethyl)-thiazole + 4-amino-2-methyl-5-(diphosphooxymethyl)pyrimidine + H(+) = thiamine phosphate + diphosphate</text>
        <dbReference type="Rhea" id="RHEA:22328"/>
        <dbReference type="ChEBI" id="CHEBI:15378"/>
        <dbReference type="ChEBI" id="CHEBI:33019"/>
        <dbReference type="ChEBI" id="CHEBI:37575"/>
        <dbReference type="ChEBI" id="CHEBI:57841"/>
        <dbReference type="ChEBI" id="CHEBI:58296"/>
        <dbReference type="EC" id="2.5.1.3"/>
    </reaction>
</comment>
<dbReference type="KEGG" id="cts:Ctha_2043"/>
<organism evidence="13 14">
    <name type="scientific">Chloroherpeton thalassium (strain ATCC 35110 / GB-78)</name>
    <dbReference type="NCBI Taxonomy" id="517418"/>
    <lineage>
        <taxon>Bacteria</taxon>
        <taxon>Pseudomonadati</taxon>
        <taxon>Chlorobiota</taxon>
        <taxon>Chlorobiia</taxon>
        <taxon>Chlorobiales</taxon>
        <taxon>Chloroherpetonaceae</taxon>
        <taxon>Chloroherpeton</taxon>
    </lineage>
</organism>
<dbReference type="NCBIfam" id="TIGR00693">
    <property type="entry name" value="thiE"/>
    <property type="match status" value="1"/>
</dbReference>
<dbReference type="EMBL" id="CP001100">
    <property type="protein sequence ID" value="ACF14495.1"/>
    <property type="molecule type" value="Genomic_DNA"/>
</dbReference>
<feature type="domain" description="Thiamine phosphate synthase/TenI" evidence="12">
    <location>
        <begin position="9"/>
        <end position="188"/>
    </location>
</feature>
<dbReference type="STRING" id="517418.Ctha_2043"/>
<accession>B3QUZ4</accession>
<comment type="catalytic activity">
    <reaction evidence="8 9 10">
        <text>2-[(2R,5Z)-2-carboxy-4-methylthiazol-5(2H)-ylidene]ethyl phosphate + 4-amino-2-methyl-5-(diphosphooxymethyl)pyrimidine + 2 H(+) = thiamine phosphate + CO2 + diphosphate</text>
        <dbReference type="Rhea" id="RHEA:47844"/>
        <dbReference type="ChEBI" id="CHEBI:15378"/>
        <dbReference type="ChEBI" id="CHEBI:16526"/>
        <dbReference type="ChEBI" id="CHEBI:33019"/>
        <dbReference type="ChEBI" id="CHEBI:37575"/>
        <dbReference type="ChEBI" id="CHEBI:57841"/>
        <dbReference type="ChEBI" id="CHEBI:62899"/>
        <dbReference type="EC" id="2.5.1.3"/>
    </reaction>
</comment>
<evidence type="ECO:0000256" key="10">
    <source>
        <dbReference type="RuleBase" id="RU003826"/>
    </source>
</evidence>
<dbReference type="EC" id="2.5.1.3" evidence="9"/>
<dbReference type="GO" id="GO:0004789">
    <property type="term" value="F:thiamine-phosphate diphosphorylase activity"/>
    <property type="evidence" value="ECO:0007669"/>
    <property type="project" value="UniProtKB-UniRule"/>
</dbReference>
<comment type="pathway">
    <text evidence="1 9 11">Cofactor biosynthesis; thiamine diphosphate biosynthesis; thiamine phosphate from 4-amino-2-methyl-5-diphosphomethylpyrimidine and 4-methyl-5-(2-phosphoethyl)-thiazole: step 1/1.</text>
</comment>
<comment type="cofactor">
    <cofactor evidence="9">
        <name>Mg(2+)</name>
        <dbReference type="ChEBI" id="CHEBI:18420"/>
    </cofactor>
    <text evidence="9">Binds 1 Mg(2+) ion per subunit.</text>
</comment>
<keyword evidence="4 9" id="KW-0460">Magnesium</keyword>
<evidence type="ECO:0000256" key="6">
    <source>
        <dbReference type="ARBA" id="ARBA00047334"/>
    </source>
</evidence>
<dbReference type="Proteomes" id="UP000001208">
    <property type="component" value="Chromosome"/>
</dbReference>
<dbReference type="OrthoDB" id="194683at2"/>
<dbReference type="InterPro" id="IPR022998">
    <property type="entry name" value="ThiamineP_synth_TenI"/>
</dbReference>
<feature type="binding site" evidence="9">
    <location>
        <begin position="38"/>
        <end position="42"/>
    </location>
    <ligand>
        <name>4-amino-2-methyl-5-(diphosphooxymethyl)pyrimidine</name>
        <dbReference type="ChEBI" id="CHEBI:57841"/>
    </ligand>
</feature>
<dbReference type="GO" id="GO:0009228">
    <property type="term" value="P:thiamine biosynthetic process"/>
    <property type="evidence" value="ECO:0007669"/>
    <property type="project" value="UniProtKB-KW"/>
</dbReference>
<dbReference type="AlphaFoldDB" id="B3QUZ4"/>
<dbReference type="HOGENOM" id="CLU_018272_3_4_10"/>
<dbReference type="PANTHER" id="PTHR20857">
    <property type="entry name" value="THIAMINE-PHOSPHATE PYROPHOSPHORYLASE"/>
    <property type="match status" value="1"/>
</dbReference>
<evidence type="ECO:0000313" key="13">
    <source>
        <dbReference type="EMBL" id="ACF14495.1"/>
    </source>
</evidence>
<evidence type="ECO:0000256" key="5">
    <source>
        <dbReference type="ARBA" id="ARBA00022977"/>
    </source>
</evidence>
<comment type="similarity">
    <text evidence="9 10">Belongs to the thiamine-phosphate synthase family.</text>
</comment>
<dbReference type="SUPFAM" id="SSF51391">
    <property type="entry name" value="Thiamin phosphate synthase"/>
    <property type="match status" value="1"/>
</dbReference>
<dbReference type="GO" id="GO:0005737">
    <property type="term" value="C:cytoplasm"/>
    <property type="evidence" value="ECO:0007669"/>
    <property type="project" value="TreeGrafter"/>
</dbReference>
<evidence type="ECO:0000256" key="7">
    <source>
        <dbReference type="ARBA" id="ARBA00047851"/>
    </source>
</evidence>
<dbReference type="GO" id="GO:0000287">
    <property type="term" value="F:magnesium ion binding"/>
    <property type="evidence" value="ECO:0007669"/>
    <property type="project" value="UniProtKB-UniRule"/>
</dbReference>
<reference evidence="13 14" key="1">
    <citation type="submission" date="2008-06" db="EMBL/GenBank/DDBJ databases">
        <title>Complete sequence of Chloroherpeton thalassium ATCC 35110.</title>
        <authorList>
            <consortium name="US DOE Joint Genome Institute"/>
            <person name="Lucas S."/>
            <person name="Copeland A."/>
            <person name="Lapidus A."/>
            <person name="Glavina del Rio T."/>
            <person name="Dalin E."/>
            <person name="Tice H."/>
            <person name="Bruce D."/>
            <person name="Goodwin L."/>
            <person name="Pitluck S."/>
            <person name="Schmutz J."/>
            <person name="Larimer F."/>
            <person name="Land M."/>
            <person name="Hauser L."/>
            <person name="Kyrpides N."/>
            <person name="Mikhailova N."/>
            <person name="Liu Z."/>
            <person name="Li T."/>
            <person name="Zhao F."/>
            <person name="Overmann J."/>
            <person name="Bryant D.A."/>
            <person name="Richardson P."/>
        </authorList>
    </citation>
    <scope>NUCLEOTIDE SEQUENCE [LARGE SCALE GENOMIC DNA]</scope>
    <source>
        <strain evidence="14">ATCC 35110 / GB-78</strain>
    </source>
</reference>
<evidence type="ECO:0000259" key="12">
    <source>
        <dbReference type="Pfam" id="PF02581"/>
    </source>
</evidence>
<evidence type="ECO:0000256" key="1">
    <source>
        <dbReference type="ARBA" id="ARBA00005165"/>
    </source>
</evidence>
<evidence type="ECO:0000256" key="8">
    <source>
        <dbReference type="ARBA" id="ARBA00047883"/>
    </source>
</evidence>
<protein>
    <recommendedName>
        <fullName evidence="9">Thiamine-phosphate synthase</fullName>
        <shortName evidence="9">TP synthase</shortName>
        <shortName evidence="9">TPS</shortName>
        <ecNumber evidence="9">2.5.1.3</ecNumber>
    </recommendedName>
    <alternativeName>
        <fullName evidence="9">Thiamine-phosphate pyrophosphorylase</fullName>
        <shortName evidence="9">TMP pyrophosphorylase</shortName>
        <shortName evidence="9">TMP-PPase</shortName>
    </alternativeName>
</protein>
<keyword evidence="14" id="KW-1185">Reference proteome</keyword>
<dbReference type="RefSeq" id="WP_012500578.1">
    <property type="nucleotide sequence ID" value="NC_011026.1"/>
</dbReference>
<dbReference type="eggNOG" id="COG0352">
    <property type="taxonomic scope" value="Bacteria"/>
</dbReference>
<evidence type="ECO:0000313" key="14">
    <source>
        <dbReference type="Proteomes" id="UP000001208"/>
    </source>
</evidence>
<dbReference type="HAMAP" id="MF_00097">
    <property type="entry name" value="TMP_synthase"/>
    <property type="match status" value="1"/>
</dbReference>
<evidence type="ECO:0000256" key="3">
    <source>
        <dbReference type="ARBA" id="ARBA00022723"/>
    </source>
</evidence>
<feature type="binding site" evidence="9">
    <location>
        <position position="108"/>
    </location>
    <ligand>
        <name>4-amino-2-methyl-5-(diphosphooxymethyl)pyrimidine</name>
        <dbReference type="ChEBI" id="CHEBI:57841"/>
    </ligand>
</feature>
<gene>
    <name evidence="9" type="primary">thiE</name>
    <name evidence="13" type="ordered locus">Ctha_2043</name>
</gene>
<proteinExistence type="inferred from homology"/>
<dbReference type="CDD" id="cd00564">
    <property type="entry name" value="TMP_TenI"/>
    <property type="match status" value="1"/>
</dbReference>
<dbReference type="PANTHER" id="PTHR20857:SF15">
    <property type="entry name" value="THIAMINE-PHOSPHATE SYNTHASE"/>
    <property type="match status" value="1"/>
</dbReference>
<dbReference type="Gene3D" id="3.20.20.70">
    <property type="entry name" value="Aldolase class I"/>
    <property type="match status" value="1"/>
</dbReference>
<comment type="function">
    <text evidence="9">Condenses 4-methyl-5-(beta-hydroxyethyl)thiazole monophosphate (THZ-P) and 2-methyl-4-amino-5-hydroxymethyl pyrimidine pyrophosphate (HMP-PP) to form thiamine monophosphate (TMP).</text>
</comment>
<keyword evidence="3 9" id="KW-0479">Metal-binding</keyword>
<name>B3QUZ4_CHLT3</name>
<dbReference type="UniPathway" id="UPA00060">
    <property type="reaction ID" value="UER00141"/>
</dbReference>
<evidence type="ECO:0000256" key="9">
    <source>
        <dbReference type="HAMAP-Rule" id="MF_00097"/>
    </source>
</evidence>
<evidence type="ECO:0000256" key="11">
    <source>
        <dbReference type="RuleBase" id="RU004253"/>
    </source>
</evidence>
<feature type="binding site" evidence="9">
    <location>
        <position position="165"/>
    </location>
    <ligand>
        <name>2-[(2R,5Z)-2-carboxy-4-methylthiazol-5(2H)-ylidene]ethyl phosphate</name>
        <dbReference type="ChEBI" id="CHEBI:62899"/>
    </ligand>
</feature>
<keyword evidence="5 9" id="KW-0784">Thiamine biosynthesis</keyword>
<dbReference type="InterPro" id="IPR013785">
    <property type="entry name" value="Aldolase_TIM"/>
</dbReference>
<dbReference type="InterPro" id="IPR034291">
    <property type="entry name" value="TMP_synthase"/>
</dbReference>
<dbReference type="GO" id="GO:0009229">
    <property type="term" value="P:thiamine diphosphate biosynthetic process"/>
    <property type="evidence" value="ECO:0007669"/>
    <property type="project" value="UniProtKB-UniRule"/>
</dbReference>
<dbReference type="InterPro" id="IPR036206">
    <property type="entry name" value="ThiamineP_synth_sf"/>
</dbReference>
<keyword evidence="2 9" id="KW-0808">Transferase</keyword>
<feature type="binding site" evidence="9">
    <location>
        <begin position="134"/>
        <end position="136"/>
    </location>
    <ligand>
        <name>2-[(2R,5Z)-2-carboxy-4-methylthiazol-5(2H)-ylidene]ethyl phosphate</name>
        <dbReference type="ChEBI" id="CHEBI:62899"/>
    </ligand>
</feature>
<comment type="caution">
    <text evidence="9">Lacks conserved residue(s) required for the propagation of feature annotation.</text>
</comment>
<feature type="binding site" evidence="9">
    <location>
        <position position="70"/>
    </location>
    <ligand>
        <name>4-amino-2-methyl-5-(diphosphooxymethyl)pyrimidine</name>
        <dbReference type="ChEBI" id="CHEBI:57841"/>
    </ligand>
</feature>
<dbReference type="Pfam" id="PF02581">
    <property type="entry name" value="TMP-TENI"/>
    <property type="match status" value="1"/>
</dbReference>
<sequence>MKKKSLPRLMLITNQARANAPLQEIVEKAATAGGCMVQLREKALSGKNLFELAKELRKITEPHDTPLLINERLDIALAAHADGLHLPETGLSIETTRKFMPNGLIGKSVHSLQGAWDAEIAGADYVLFGHIFPTASKPNDAKPRGLAELESLCQAVQIPVFAVGGITPERTKACLNAGAYGVAAIGALMQIEHLESTLQSFHQVLEL</sequence>
<evidence type="ECO:0000256" key="2">
    <source>
        <dbReference type="ARBA" id="ARBA00022679"/>
    </source>
</evidence>